<dbReference type="RefSeq" id="WP_133943630.1">
    <property type="nucleotide sequence ID" value="NZ_SOEO01000001.1"/>
</dbReference>
<dbReference type="EMBL" id="SOEO01000001">
    <property type="protein sequence ID" value="TDX87004.1"/>
    <property type="molecule type" value="Genomic_DNA"/>
</dbReference>
<keyword evidence="6 7" id="KW-0472">Membrane</keyword>
<keyword evidence="4 7" id="KW-0812">Transmembrane</keyword>
<protein>
    <submittedName>
        <fullName evidence="9">Fucose permease</fullName>
    </submittedName>
</protein>
<feature type="domain" description="Major facilitator superfamily (MFS) profile" evidence="8">
    <location>
        <begin position="1"/>
        <end position="392"/>
    </location>
</feature>
<evidence type="ECO:0000313" key="9">
    <source>
        <dbReference type="EMBL" id="TDX87004.1"/>
    </source>
</evidence>
<accession>A0A4R8IBE6</accession>
<dbReference type="GO" id="GO:0016020">
    <property type="term" value="C:membrane"/>
    <property type="evidence" value="ECO:0007669"/>
    <property type="project" value="TreeGrafter"/>
</dbReference>
<dbReference type="Proteomes" id="UP000295313">
    <property type="component" value="Unassembled WGS sequence"/>
</dbReference>
<feature type="transmembrane region" description="Helical" evidence="7">
    <location>
        <begin position="71"/>
        <end position="89"/>
    </location>
</feature>
<dbReference type="InterPro" id="IPR051788">
    <property type="entry name" value="MFS_Transporter"/>
</dbReference>
<name>A0A4R8IBE6_9FLAO</name>
<evidence type="ECO:0000313" key="10">
    <source>
        <dbReference type="Proteomes" id="UP000295313"/>
    </source>
</evidence>
<feature type="transmembrane region" description="Helical" evidence="7">
    <location>
        <begin position="272"/>
        <end position="295"/>
    </location>
</feature>
<organism evidence="9 10">
    <name type="scientific">Epilithonimonas xixisoli</name>
    <dbReference type="NCBI Taxonomy" id="1476462"/>
    <lineage>
        <taxon>Bacteria</taxon>
        <taxon>Pseudomonadati</taxon>
        <taxon>Bacteroidota</taxon>
        <taxon>Flavobacteriia</taxon>
        <taxon>Flavobacteriales</taxon>
        <taxon>Weeksellaceae</taxon>
        <taxon>Chryseobacterium group</taxon>
        <taxon>Epilithonimonas</taxon>
    </lineage>
</organism>
<feature type="transmembrane region" description="Helical" evidence="7">
    <location>
        <begin position="365"/>
        <end position="386"/>
    </location>
</feature>
<evidence type="ECO:0000256" key="6">
    <source>
        <dbReference type="ARBA" id="ARBA00023136"/>
    </source>
</evidence>
<feature type="transmembrane region" description="Helical" evidence="7">
    <location>
        <begin position="95"/>
        <end position="117"/>
    </location>
</feature>
<dbReference type="InterPro" id="IPR020846">
    <property type="entry name" value="MFS_dom"/>
</dbReference>
<feature type="transmembrane region" description="Helical" evidence="7">
    <location>
        <begin position="239"/>
        <end position="260"/>
    </location>
</feature>
<dbReference type="PANTHER" id="PTHR23514:SF3">
    <property type="entry name" value="BYPASS OF STOP CODON PROTEIN 6"/>
    <property type="match status" value="1"/>
</dbReference>
<gene>
    <name evidence="9" type="ORF">B0I22_1171</name>
</gene>
<evidence type="ECO:0000259" key="8">
    <source>
        <dbReference type="PROSITE" id="PS50850"/>
    </source>
</evidence>
<dbReference type="Gene3D" id="1.20.1250.20">
    <property type="entry name" value="MFS general substrate transporter like domains"/>
    <property type="match status" value="2"/>
</dbReference>
<evidence type="ECO:0000256" key="4">
    <source>
        <dbReference type="ARBA" id="ARBA00022692"/>
    </source>
</evidence>
<keyword evidence="3" id="KW-0813">Transport</keyword>
<dbReference type="GO" id="GO:0022857">
    <property type="term" value="F:transmembrane transporter activity"/>
    <property type="evidence" value="ECO:0007669"/>
    <property type="project" value="InterPro"/>
</dbReference>
<keyword evidence="5 7" id="KW-1133">Transmembrane helix</keyword>
<feature type="transmembrane region" description="Helical" evidence="7">
    <location>
        <begin position="46"/>
        <end position="64"/>
    </location>
</feature>
<dbReference type="InterPro" id="IPR011701">
    <property type="entry name" value="MFS"/>
</dbReference>
<evidence type="ECO:0000256" key="1">
    <source>
        <dbReference type="ARBA" id="ARBA00004127"/>
    </source>
</evidence>
<dbReference type="InterPro" id="IPR036259">
    <property type="entry name" value="MFS_trans_sf"/>
</dbReference>
<keyword evidence="10" id="KW-1185">Reference proteome</keyword>
<feature type="transmembrane region" description="Helical" evidence="7">
    <location>
        <begin position="129"/>
        <end position="153"/>
    </location>
</feature>
<proteinExistence type="inferred from homology"/>
<dbReference type="Pfam" id="PF07690">
    <property type="entry name" value="MFS_1"/>
    <property type="match status" value="1"/>
</dbReference>
<dbReference type="SUPFAM" id="SSF103473">
    <property type="entry name" value="MFS general substrate transporter"/>
    <property type="match status" value="1"/>
</dbReference>
<comment type="caution">
    <text evidence="9">The sequence shown here is derived from an EMBL/GenBank/DDBJ whole genome shotgun (WGS) entry which is preliminary data.</text>
</comment>
<reference evidence="9 10" key="1">
    <citation type="submission" date="2019-03" db="EMBL/GenBank/DDBJ databases">
        <title>Genomic Encyclopedia of Type Strains, Phase III (KMG-III): the genomes of soil and plant-associated and newly described type strains.</title>
        <authorList>
            <person name="Whitman W."/>
        </authorList>
    </citation>
    <scope>NUCLEOTIDE SEQUENCE [LARGE SCALE GENOMIC DNA]</scope>
    <source>
        <strain evidence="9 10">CGMCC 1.12802</strain>
    </source>
</reference>
<feature type="transmembrane region" description="Helical" evidence="7">
    <location>
        <begin position="159"/>
        <end position="179"/>
    </location>
</feature>
<comment type="similarity">
    <text evidence="2">Belongs to the major facilitator superfamily.</text>
</comment>
<evidence type="ECO:0000256" key="5">
    <source>
        <dbReference type="ARBA" id="ARBA00022989"/>
    </source>
</evidence>
<dbReference type="PROSITE" id="PS50850">
    <property type="entry name" value="MFS"/>
    <property type="match status" value="1"/>
</dbReference>
<evidence type="ECO:0000256" key="2">
    <source>
        <dbReference type="ARBA" id="ARBA00008335"/>
    </source>
</evidence>
<evidence type="ECO:0000256" key="7">
    <source>
        <dbReference type="SAM" id="Phobius"/>
    </source>
</evidence>
<sequence>MTSKNQIKLPLMLSFLIFSMLLNSMGAIILQLSSKISYTGLGFLESFKDIPMAVISLFCVNLISKTGNKNALIFSLIFIILSCIALPLVDAFWFFKIWLSIVGVSFALAKISVFSIIKNNYKDKELASTISSVDAAFMFGIFFVNIGFGSLLTSDYAEYWKFGFWIIALFSIATVLMIRPLEIIEIPASEKKIFSGGLKFLLKPKIIYFFIIIFLMVLVEQSFNSWLPSFYKNNLKISTYFALQSSAFLALFSFFGRLITSKLILRFHWFRMILICLFIIFIILGISQILITYFYEDYKYILVFLIPLVGLFLAPLYPLYNSEILNKIPAEKTHYFVSIVVICSSLGSSLGSIYMAMIFYHKMSYFYPIFIFLPLLIIFGLTFVLNKTPITYDRKR</sequence>
<dbReference type="OrthoDB" id="6395826at2"/>
<feature type="transmembrane region" description="Helical" evidence="7">
    <location>
        <begin position="301"/>
        <end position="321"/>
    </location>
</feature>
<feature type="transmembrane region" description="Helical" evidence="7">
    <location>
        <begin position="12"/>
        <end position="34"/>
    </location>
</feature>
<dbReference type="GO" id="GO:0012505">
    <property type="term" value="C:endomembrane system"/>
    <property type="evidence" value="ECO:0007669"/>
    <property type="project" value="UniProtKB-SubCell"/>
</dbReference>
<feature type="transmembrane region" description="Helical" evidence="7">
    <location>
        <begin position="200"/>
        <end position="219"/>
    </location>
</feature>
<dbReference type="AlphaFoldDB" id="A0A4R8IBE6"/>
<dbReference type="PANTHER" id="PTHR23514">
    <property type="entry name" value="BYPASS OF STOP CODON PROTEIN 6"/>
    <property type="match status" value="1"/>
</dbReference>
<comment type="subcellular location">
    <subcellularLocation>
        <location evidence="1">Endomembrane system</location>
        <topology evidence="1">Multi-pass membrane protein</topology>
    </subcellularLocation>
</comment>
<evidence type="ECO:0000256" key="3">
    <source>
        <dbReference type="ARBA" id="ARBA00022448"/>
    </source>
</evidence>
<feature type="transmembrane region" description="Helical" evidence="7">
    <location>
        <begin position="333"/>
        <end position="359"/>
    </location>
</feature>